<evidence type="ECO:0000313" key="1">
    <source>
        <dbReference type="EMBL" id="ETJ35941.1"/>
    </source>
</evidence>
<reference evidence="1" key="1">
    <citation type="submission" date="2013-12" db="EMBL/GenBank/DDBJ databases">
        <title>A Varibaculum cambriense genome reconstructed from a premature infant gut community with otherwise low bacterial novelty that shifts toward anaerobic metabolism during the third week of life.</title>
        <authorList>
            <person name="Brown C.T."/>
            <person name="Sharon I."/>
            <person name="Thomas B.C."/>
            <person name="Castelle C.J."/>
            <person name="Morowitz M.J."/>
            <person name="Banfield J.F."/>
        </authorList>
    </citation>
    <scope>NUCLEOTIDE SEQUENCE</scope>
</reference>
<gene>
    <name evidence="1" type="ORF">Q604_UNBC09746G0001</name>
</gene>
<comment type="caution">
    <text evidence="1">The sequence shown here is derived from an EMBL/GenBank/DDBJ whole genome shotgun (WGS) entry which is preliminary data.</text>
</comment>
<name>W1Y0L5_9ZZZZ</name>
<accession>W1Y0L5</accession>
<feature type="non-terminal residue" evidence="1">
    <location>
        <position position="30"/>
    </location>
</feature>
<protein>
    <submittedName>
        <fullName evidence="1">Uncharacterized protein</fullName>
    </submittedName>
</protein>
<dbReference type="AlphaFoldDB" id="W1Y0L5"/>
<dbReference type="EMBL" id="AZMM01009746">
    <property type="protein sequence ID" value="ETJ35941.1"/>
    <property type="molecule type" value="Genomic_DNA"/>
</dbReference>
<sequence>MKFDNEQLLKYIGACTSPYHTVDTSLQMLL</sequence>
<organism evidence="1">
    <name type="scientific">human gut metagenome</name>
    <dbReference type="NCBI Taxonomy" id="408170"/>
    <lineage>
        <taxon>unclassified sequences</taxon>
        <taxon>metagenomes</taxon>
        <taxon>organismal metagenomes</taxon>
    </lineage>
</organism>
<proteinExistence type="predicted"/>